<dbReference type="Proteomes" id="UP001044222">
    <property type="component" value="Chromosome 15"/>
</dbReference>
<dbReference type="AlphaFoldDB" id="A0A9D3LTD0"/>
<dbReference type="PANTHER" id="PTHR33332">
    <property type="entry name" value="REVERSE TRANSCRIPTASE DOMAIN-CONTAINING PROTEIN"/>
    <property type="match status" value="1"/>
</dbReference>
<gene>
    <name evidence="2" type="ORF">ANANG_G00271920</name>
</gene>
<evidence type="ECO:0000313" key="3">
    <source>
        <dbReference type="Proteomes" id="UP001044222"/>
    </source>
</evidence>
<reference evidence="2" key="1">
    <citation type="submission" date="2021-01" db="EMBL/GenBank/DDBJ databases">
        <title>A chromosome-scale assembly of European eel, Anguilla anguilla.</title>
        <authorList>
            <person name="Henkel C."/>
            <person name="Jong-Raadsen S.A."/>
            <person name="Dufour S."/>
            <person name="Weltzien F.-A."/>
            <person name="Palstra A.P."/>
            <person name="Pelster B."/>
            <person name="Spaink H.P."/>
            <person name="Van Den Thillart G.E."/>
            <person name="Jansen H."/>
            <person name="Zahm M."/>
            <person name="Klopp C."/>
            <person name="Cedric C."/>
            <person name="Louis A."/>
            <person name="Berthelot C."/>
            <person name="Parey E."/>
            <person name="Roest Crollius H."/>
            <person name="Montfort J."/>
            <person name="Robinson-Rechavi M."/>
            <person name="Bucao C."/>
            <person name="Bouchez O."/>
            <person name="Gislard M."/>
            <person name="Lluch J."/>
            <person name="Milhes M."/>
            <person name="Lampietro C."/>
            <person name="Lopez Roques C."/>
            <person name="Donnadieu C."/>
            <person name="Braasch I."/>
            <person name="Desvignes T."/>
            <person name="Postlethwait J."/>
            <person name="Bobe J."/>
            <person name="Guiguen Y."/>
            <person name="Dirks R."/>
        </authorList>
    </citation>
    <scope>NUCLEOTIDE SEQUENCE</scope>
    <source>
        <strain evidence="2">Tag_6206</strain>
        <tissue evidence="2">Liver</tissue>
    </source>
</reference>
<evidence type="ECO:0000256" key="1">
    <source>
        <dbReference type="SAM" id="MobiDB-lite"/>
    </source>
</evidence>
<proteinExistence type="predicted"/>
<dbReference type="EMBL" id="JAFIRN010000015">
    <property type="protein sequence ID" value="KAG5835284.1"/>
    <property type="molecule type" value="Genomic_DNA"/>
</dbReference>
<feature type="non-terminal residue" evidence="2">
    <location>
        <position position="182"/>
    </location>
</feature>
<comment type="caution">
    <text evidence="2">The sequence shown here is derived from an EMBL/GenBank/DDBJ whole genome shotgun (WGS) entry which is preliminary data.</text>
</comment>
<protein>
    <recommendedName>
        <fullName evidence="4">Reverse transcriptase domain-containing protein</fullName>
    </recommendedName>
</protein>
<feature type="region of interest" description="Disordered" evidence="1">
    <location>
        <begin position="22"/>
        <end position="45"/>
    </location>
</feature>
<organism evidence="2 3">
    <name type="scientific">Anguilla anguilla</name>
    <name type="common">European freshwater eel</name>
    <name type="synonym">Muraena anguilla</name>
    <dbReference type="NCBI Taxonomy" id="7936"/>
    <lineage>
        <taxon>Eukaryota</taxon>
        <taxon>Metazoa</taxon>
        <taxon>Chordata</taxon>
        <taxon>Craniata</taxon>
        <taxon>Vertebrata</taxon>
        <taxon>Euteleostomi</taxon>
        <taxon>Actinopterygii</taxon>
        <taxon>Neopterygii</taxon>
        <taxon>Teleostei</taxon>
        <taxon>Anguilliformes</taxon>
        <taxon>Anguillidae</taxon>
        <taxon>Anguilla</taxon>
    </lineage>
</organism>
<name>A0A9D3LTD0_ANGAN</name>
<evidence type="ECO:0008006" key="4">
    <source>
        <dbReference type="Google" id="ProtNLM"/>
    </source>
</evidence>
<accession>A0A9D3LTD0</accession>
<sequence>MDVKSTSPLHLTRWTTLPSCPPWQQQGSAAQSLTGLSPTSLTAPSRLPGRVPARISACLRDIQSWMDNHHLKLNPGKTELIFIPALSSPLLDFSISLGDTVVTSSPCAKNLGVMMDNRLSLSNNIAAVTRACRFFPIQHPQNPPLSHHLLNPAPGPSNGSIPPGLLQLSSGWTTSICHQTPA</sequence>
<evidence type="ECO:0000313" key="2">
    <source>
        <dbReference type="EMBL" id="KAG5835284.1"/>
    </source>
</evidence>
<feature type="compositionally biased region" description="Polar residues" evidence="1">
    <location>
        <begin position="22"/>
        <end position="43"/>
    </location>
</feature>
<keyword evidence="3" id="KW-1185">Reference proteome</keyword>